<dbReference type="GeneID" id="94196046"/>
<evidence type="ECO:0000313" key="2">
    <source>
        <dbReference type="EMBL" id="GIX64565.1"/>
    </source>
</evidence>
<feature type="compositionally biased region" description="Polar residues" evidence="1">
    <location>
        <begin position="854"/>
        <end position="868"/>
    </location>
</feature>
<reference evidence="2 3" key="1">
    <citation type="submission" date="2021-06" db="EMBL/GenBank/DDBJ databases">
        <title>Genome sequence of Babesia caballi.</title>
        <authorList>
            <person name="Yamagishi J."/>
            <person name="Kidaka T."/>
            <person name="Ochi A."/>
        </authorList>
    </citation>
    <scope>NUCLEOTIDE SEQUENCE [LARGE SCALE GENOMIC DNA]</scope>
    <source>
        <strain evidence="2">USDA-D6B2</strain>
    </source>
</reference>
<feature type="compositionally biased region" description="Polar residues" evidence="1">
    <location>
        <begin position="877"/>
        <end position="888"/>
    </location>
</feature>
<evidence type="ECO:0000256" key="1">
    <source>
        <dbReference type="SAM" id="MobiDB-lite"/>
    </source>
</evidence>
<organism evidence="2 3">
    <name type="scientific">Babesia caballi</name>
    <dbReference type="NCBI Taxonomy" id="5871"/>
    <lineage>
        <taxon>Eukaryota</taxon>
        <taxon>Sar</taxon>
        <taxon>Alveolata</taxon>
        <taxon>Apicomplexa</taxon>
        <taxon>Aconoidasida</taxon>
        <taxon>Piroplasmida</taxon>
        <taxon>Babesiidae</taxon>
        <taxon>Babesia</taxon>
    </lineage>
</organism>
<dbReference type="RefSeq" id="XP_067716634.1">
    <property type="nucleotide sequence ID" value="XM_067860533.1"/>
</dbReference>
<accession>A0AAV4LXY8</accession>
<proteinExistence type="predicted"/>
<protein>
    <submittedName>
        <fullName evidence="2">Variant erythrocyte surface antigen-1 family protein</fullName>
    </submittedName>
</protein>
<gene>
    <name evidence="2" type="ORF">BcabD6B2_40000</name>
</gene>
<feature type="compositionally biased region" description="Polar residues" evidence="1">
    <location>
        <begin position="748"/>
        <end position="757"/>
    </location>
</feature>
<feature type="region of interest" description="Disordered" evidence="1">
    <location>
        <begin position="830"/>
        <end position="904"/>
    </location>
</feature>
<name>A0AAV4LXY8_BABCB</name>
<feature type="region of interest" description="Disordered" evidence="1">
    <location>
        <begin position="399"/>
        <end position="434"/>
    </location>
</feature>
<sequence>MDTGCNFGVPNTLKDALDFLGALSGSALKGRIGEAIEDRIKTKLQLNTEPKSVAGGSIKDTFEKVLAGFEALREEIVDNRGQSDYGDYSSIQSCNDETNSVEICVDYILTTLPKLYATLTFLKFHVYDENGLDGGGWEEQACDSQETEISSAGNSLNGWLTSTSGLPSALQSSSDSSSTLLPGGYRGNLSEKLGAELISHLINLIDDSGDGEGGCLQYFLLDVATAIGSFSSSIATYLSVVHALCKWYSGIFKTHSPDISALDTVLETLPTNLKLFAPDIGEDERALLTALFEGSPTRYSKILTADTFVKHLRWLIPKLIPLIALLNSLKKDSEMWSQQDLTGAKISGPFGCGFSFSEQWKSWDSDLQSKIPGAIEALTTDLNKLHDGLKRHFERVAPTGISSASGDGSVRTSNPGSSGQANGDPCSSGSSGTVIEIPVPKNLKEAIDWILRVSGGDGVDKCKNGVEGLTEQVKTLLNKVTSSDMGTLKAKLSDVISKLAEGLAAFVGYNSGDGPNGSGIASTKYKSFYDGSASRKWIGDSNPESQRCAKTFLAWMPLFYFAMTYLYWRCTSENGRNGAWELFYFNGKSFLGGDYTHNALNHFMEAVGYGDPLQLSSKEGGSVMKYMGETFNDLKDNNDEGSNSSYSEYLQGVEKTNKKKLSTNPETCPLYSLHYVSDAYWKSAPVQTNRISIVIAQMKKTFENICTANNGDFVALKGDIAELHNRLETLLSPSTLEPGSDGPRKPGSSGTFSSSIRTPEFSDPGSSSMRSSVSSQLGLSTPVKASHAAKQEIGTPQEGAGAGGSHLPNLQEPVQQHITPGESLLLSKTTIPAGTNGFQGEAGPAAPAWPKGQARNQNNSGPQRQRGNNGEMWKQVNPGTTQENQTQRKAPHDSPPQPSSSAAPVAGTVATLAVGGGGAAAVYFNVGGIGTILKGLLRIH</sequence>
<comment type="caution">
    <text evidence="2">The sequence shown here is derived from an EMBL/GenBank/DDBJ whole genome shotgun (WGS) entry which is preliminary data.</text>
</comment>
<feature type="compositionally biased region" description="Polar residues" evidence="1">
    <location>
        <begin position="400"/>
        <end position="433"/>
    </location>
</feature>
<dbReference type="AlphaFoldDB" id="A0AAV4LXY8"/>
<feature type="compositionally biased region" description="Low complexity" evidence="1">
    <location>
        <begin position="762"/>
        <end position="780"/>
    </location>
</feature>
<evidence type="ECO:0000313" key="3">
    <source>
        <dbReference type="Proteomes" id="UP001497744"/>
    </source>
</evidence>
<dbReference type="EMBL" id="BPLF01000003">
    <property type="protein sequence ID" value="GIX64565.1"/>
    <property type="molecule type" value="Genomic_DNA"/>
</dbReference>
<feature type="region of interest" description="Disordered" evidence="1">
    <location>
        <begin position="731"/>
        <end position="790"/>
    </location>
</feature>
<keyword evidence="3" id="KW-1185">Reference proteome</keyword>
<dbReference type="Proteomes" id="UP001497744">
    <property type="component" value="Unassembled WGS sequence"/>
</dbReference>